<keyword evidence="2" id="KW-1185">Reference proteome</keyword>
<gene>
    <name evidence="1" type="ORF">CKM354_001002900</name>
</gene>
<proteinExistence type="predicted"/>
<dbReference type="SUPFAM" id="SSF55961">
    <property type="entry name" value="Bet v1-like"/>
    <property type="match status" value="1"/>
</dbReference>
<name>A0A9P3CQ64_9PEZI</name>
<dbReference type="Pfam" id="PF08982">
    <property type="entry name" value="AtaL"/>
    <property type="match status" value="1"/>
</dbReference>
<dbReference type="InterPro" id="IPR015075">
    <property type="entry name" value="AtaL"/>
</dbReference>
<reference evidence="1 2" key="1">
    <citation type="submission" date="2021-01" db="EMBL/GenBank/DDBJ databases">
        <title>Cercospora kikuchii MAFF 305040 whole genome shotgun sequence.</title>
        <authorList>
            <person name="Kashiwa T."/>
            <person name="Suzuki T."/>
        </authorList>
    </citation>
    <scope>NUCLEOTIDE SEQUENCE [LARGE SCALE GENOMIC DNA]</scope>
    <source>
        <strain evidence="1 2">MAFF 305040</strain>
    </source>
</reference>
<evidence type="ECO:0000313" key="1">
    <source>
        <dbReference type="EMBL" id="GIZ46924.1"/>
    </source>
</evidence>
<dbReference type="EMBL" id="BOLY01000006">
    <property type="protein sequence ID" value="GIZ46924.1"/>
    <property type="molecule type" value="Genomic_DNA"/>
</dbReference>
<dbReference type="RefSeq" id="XP_044661411.1">
    <property type="nucleotide sequence ID" value="XM_044805476.1"/>
</dbReference>
<accession>A0A9P3CQ64</accession>
<dbReference type="Gene3D" id="3.30.530.20">
    <property type="match status" value="1"/>
</dbReference>
<comment type="caution">
    <text evidence="1">The sequence shown here is derived from an EMBL/GenBank/DDBJ whole genome shotgun (WGS) entry which is preliminary data.</text>
</comment>
<dbReference type="Proteomes" id="UP000825890">
    <property type="component" value="Unassembled WGS sequence"/>
</dbReference>
<evidence type="ECO:0000313" key="2">
    <source>
        <dbReference type="Proteomes" id="UP000825890"/>
    </source>
</evidence>
<dbReference type="InterPro" id="IPR023393">
    <property type="entry name" value="START-like_dom_sf"/>
</dbReference>
<dbReference type="OrthoDB" id="2320332at2759"/>
<dbReference type="AlphaFoldDB" id="A0A9P3CQ64"/>
<sequence length="167" mass="18926">MVVIYASATAPINPPDTSAEKALTRSECWTALETICRDPVPHVNQISACRIVDEKRDRDGNLVALTRMIKGEGSTGEIEEKALLKRPVMIEFEFPKNGSFITSILASGKEKELYLTQMYEWHCPEVKERSQEHWDRQGEYFQLAGDIVGHMVEQVRKMKEEGGLKEG</sequence>
<protein>
    <submittedName>
        <fullName evidence="1">Uncharacterized protein</fullName>
    </submittedName>
</protein>
<dbReference type="GeneID" id="68295604"/>
<organism evidence="1 2">
    <name type="scientific">Cercospora kikuchii</name>
    <dbReference type="NCBI Taxonomy" id="84275"/>
    <lineage>
        <taxon>Eukaryota</taxon>
        <taxon>Fungi</taxon>
        <taxon>Dikarya</taxon>
        <taxon>Ascomycota</taxon>
        <taxon>Pezizomycotina</taxon>
        <taxon>Dothideomycetes</taxon>
        <taxon>Dothideomycetidae</taxon>
        <taxon>Mycosphaerellales</taxon>
        <taxon>Mycosphaerellaceae</taxon>
        <taxon>Cercospora</taxon>
    </lineage>
</organism>